<reference evidence="2" key="1">
    <citation type="submission" date="2018-06" db="EMBL/GenBank/DDBJ databases">
        <authorList>
            <person name="Zhirakovskaya E."/>
        </authorList>
    </citation>
    <scope>NUCLEOTIDE SEQUENCE</scope>
</reference>
<accession>A0A3B0Z4Z9</accession>
<protein>
    <recommendedName>
        <fullName evidence="1">DUF6957 domain-containing protein</fullName>
    </recommendedName>
</protein>
<evidence type="ECO:0000313" key="2">
    <source>
        <dbReference type="EMBL" id="VAW82622.1"/>
    </source>
</evidence>
<organism evidence="2">
    <name type="scientific">hydrothermal vent metagenome</name>
    <dbReference type="NCBI Taxonomy" id="652676"/>
    <lineage>
        <taxon>unclassified sequences</taxon>
        <taxon>metagenomes</taxon>
        <taxon>ecological metagenomes</taxon>
    </lineage>
</organism>
<gene>
    <name evidence="2" type="ORF">MNBD_GAMMA12-572</name>
</gene>
<proteinExistence type="predicted"/>
<dbReference type="InterPro" id="IPR054232">
    <property type="entry name" value="DUF6957"/>
</dbReference>
<dbReference type="AlphaFoldDB" id="A0A3B0Z4Z9"/>
<dbReference type="EMBL" id="UOFL01000250">
    <property type="protein sequence ID" value="VAW82622.1"/>
    <property type="molecule type" value="Genomic_DNA"/>
</dbReference>
<sequence>MSDELDKVLGLISRALYDEGEVSELGCSELESSVMWKLAETLTPGKKIRSIRNWQWWYITFPEGVDVPEYLSPSMVYSDNLIADSSGILYAGNWVRSTLLLNFHKECLFETENSFYLLVGKGTQKTVDAKTAFSLY</sequence>
<feature type="domain" description="DUF6957" evidence="1">
    <location>
        <begin position="26"/>
        <end position="133"/>
    </location>
</feature>
<dbReference type="Pfam" id="PF22275">
    <property type="entry name" value="DUF6957"/>
    <property type="match status" value="1"/>
</dbReference>
<evidence type="ECO:0000259" key="1">
    <source>
        <dbReference type="Pfam" id="PF22275"/>
    </source>
</evidence>
<name>A0A3B0Z4Z9_9ZZZZ</name>